<evidence type="ECO:0000313" key="1">
    <source>
        <dbReference type="EMBL" id="EDX75234.1"/>
    </source>
</evidence>
<protein>
    <submittedName>
        <fullName evidence="1">Uncharacterized protein</fullName>
    </submittedName>
</protein>
<organism evidence="1 2">
    <name type="scientific">Coleofasciculus chthonoplastes PCC 7420</name>
    <dbReference type="NCBI Taxonomy" id="118168"/>
    <lineage>
        <taxon>Bacteria</taxon>
        <taxon>Bacillati</taxon>
        <taxon>Cyanobacteriota</taxon>
        <taxon>Cyanophyceae</taxon>
        <taxon>Coleofasciculales</taxon>
        <taxon>Coleofasciculaceae</taxon>
        <taxon>Coleofasciculus</taxon>
    </lineage>
</organism>
<dbReference type="Proteomes" id="UP000003835">
    <property type="component" value="Unassembled WGS sequence"/>
</dbReference>
<reference evidence="1 2" key="1">
    <citation type="submission" date="2008-07" db="EMBL/GenBank/DDBJ databases">
        <authorList>
            <person name="Tandeau de Marsac N."/>
            <person name="Ferriera S."/>
            <person name="Johnson J."/>
            <person name="Kravitz S."/>
            <person name="Beeson K."/>
            <person name="Sutton G."/>
            <person name="Rogers Y.-H."/>
            <person name="Friedman R."/>
            <person name="Frazier M."/>
            <person name="Venter J.C."/>
        </authorList>
    </citation>
    <scope>NUCLEOTIDE SEQUENCE [LARGE SCALE GENOMIC DNA]</scope>
    <source>
        <strain evidence="1 2">PCC 7420</strain>
    </source>
</reference>
<gene>
    <name evidence="1" type="ORF">MC7420_2238</name>
</gene>
<name>B4VSH7_9CYAN</name>
<dbReference type="HOGENOM" id="CLU_3042298_0_0_3"/>
<sequence>MHRYQGKCIIAPPAPPASPASPAPYPTTRLIQQPLVTLCLYKHPIRNQFQVREL</sequence>
<evidence type="ECO:0000313" key="2">
    <source>
        <dbReference type="Proteomes" id="UP000003835"/>
    </source>
</evidence>
<dbReference type="STRING" id="118168.MC7420_2238"/>
<proteinExistence type="predicted"/>
<dbReference type="EMBL" id="DS989850">
    <property type="protein sequence ID" value="EDX75234.1"/>
    <property type="molecule type" value="Genomic_DNA"/>
</dbReference>
<accession>B4VSH7</accession>
<keyword evidence="2" id="KW-1185">Reference proteome</keyword>
<dbReference type="AlphaFoldDB" id="B4VSH7"/>